<evidence type="ECO:0008006" key="4">
    <source>
        <dbReference type="Google" id="ProtNLM"/>
    </source>
</evidence>
<keyword evidence="1" id="KW-1133">Transmembrane helix</keyword>
<dbReference type="EMBL" id="JAGDFX010000002">
    <property type="protein sequence ID" value="MBO1518337.1"/>
    <property type="molecule type" value="Genomic_DNA"/>
</dbReference>
<sequence>MWKKCITYPRLLVGLTLLLFLLLTGWQWLQVTQLGRHWQQFPQRTLATPLADYAELHAVRALLTDNAAQHQQLVDELASIPLIDSAVLYNESAHLLASSAPQAANKEPSTVLPYIRSLYYEETPVGFLHLQLANNPIAVTQHNIWQQLTQHINWLLSLCLLLGLFVGLLLGLLVRKISHRLPRTSTRKSTQP</sequence>
<dbReference type="SUPFAM" id="SSF48230">
    <property type="entry name" value="Chondroitin AC/alginate lyase"/>
    <property type="match status" value="1"/>
</dbReference>
<keyword evidence="3" id="KW-1185">Reference proteome</keyword>
<reference evidence="2 3" key="1">
    <citation type="submission" date="2021-03" db="EMBL/GenBank/DDBJ databases">
        <title>Oceanisphaera sp. nov., isolated from the intestine.</title>
        <authorList>
            <person name="Zhao L.-H."/>
            <person name="Shi L.-F."/>
        </authorList>
    </citation>
    <scope>NUCLEOTIDE SEQUENCE [LARGE SCALE GENOMIC DNA]</scope>
    <source>
        <strain evidence="2 3">DM8</strain>
    </source>
</reference>
<name>A0ABS3NCY8_9GAMM</name>
<keyword evidence="1" id="KW-0812">Transmembrane</keyword>
<protein>
    <recommendedName>
        <fullName evidence="4">Smp protein</fullName>
    </recommendedName>
</protein>
<proteinExistence type="predicted"/>
<feature type="transmembrane region" description="Helical" evidence="1">
    <location>
        <begin position="154"/>
        <end position="174"/>
    </location>
</feature>
<evidence type="ECO:0000313" key="2">
    <source>
        <dbReference type="EMBL" id="MBO1518337.1"/>
    </source>
</evidence>
<comment type="caution">
    <text evidence="2">The sequence shown here is derived from an EMBL/GenBank/DDBJ whole genome shotgun (WGS) entry which is preliminary data.</text>
</comment>
<dbReference type="RefSeq" id="WP_208003927.1">
    <property type="nucleotide sequence ID" value="NZ_JAGDFX010000002.1"/>
</dbReference>
<keyword evidence="1" id="KW-0472">Membrane</keyword>
<dbReference type="Proteomes" id="UP000664882">
    <property type="component" value="Unassembled WGS sequence"/>
</dbReference>
<dbReference type="InterPro" id="IPR008929">
    <property type="entry name" value="Chondroitin_lyas"/>
</dbReference>
<accession>A0ABS3NCY8</accession>
<gene>
    <name evidence="2" type="ORF">J3U76_01600</name>
</gene>
<evidence type="ECO:0000256" key="1">
    <source>
        <dbReference type="SAM" id="Phobius"/>
    </source>
</evidence>
<evidence type="ECO:0000313" key="3">
    <source>
        <dbReference type="Proteomes" id="UP000664882"/>
    </source>
</evidence>
<organism evidence="2 3">
    <name type="scientific">Oceanisphaera pacifica</name>
    <dbReference type="NCBI Taxonomy" id="2818389"/>
    <lineage>
        <taxon>Bacteria</taxon>
        <taxon>Pseudomonadati</taxon>
        <taxon>Pseudomonadota</taxon>
        <taxon>Gammaproteobacteria</taxon>
        <taxon>Aeromonadales</taxon>
        <taxon>Aeromonadaceae</taxon>
        <taxon>Oceanisphaera</taxon>
    </lineage>
</organism>